<protein>
    <submittedName>
        <fullName evidence="1">Uncharacterized protein</fullName>
    </submittedName>
</protein>
<accession>A0A6C0E3I2</accession>
<evidence type="ECO:0000313" key="1">
    <source>
        <dbReference type="EMBL" id="QHT23073.1"/>
    </source>
</evidence>
<dbReference type="EMBL" id="MN739724">
    <property type="protein sequence ID" value="QHT23073.1"/>
    <property type="molecule type" value="Genomic_DNA"/>
</dbReference>
<reference evidence="1" key="1">
    <citation type="journal article" date="2020" name="Nature">
        <title>Giant virus diversity and host interactions through global metagenomics.</title>
        <authorList>
            <person name="Schulz F."/>
            <person name="Roux S."/>
            <person name="Paez-Espino D."/>
            <person name="Jungbluth S."/>
            <person name="Walsh D.A."/>
            <person name="Denef V.J."/>
            <person name="McMahon K.D."/>
            <person name="Konstantinidis K.T."/>
            <person name="Eloe-Fadrosh E.A."/>
            <person name="Kyrpides N.C."/>
            <person name="Woyke T."/>
        </authorList>
    </citation>
    <scope>NUCLEOTIDE SEQUENCE</scope>
    <source>
        <strain evidence="1">GVMAG-M-3300023179-114</strain>
    </source>
</reference>
<dbReference type="AlphaFoldDB" id="A0A6C0E3I2"/>
<sequence>MGAGQSIIEGENTQREGVLNISEIRELIGNTVFKWVDFSPNYYKAYSDPDKLQKMREAYQEFLKQNE</sequence>
<name>A0A6C0E3I2_9ZZZZ</name>
<organism evidence="1">
    <name type="scientific">viral metagenome</name>
    <dbReference type="NCBI Taxonomy" id="1070528"/>
    <lineage>
        <taxon>unclassified sequences</taxon>
        <taxon>metagenomes</taxon>
        <taxon>organismal metagenomes</taxon>
    </lineage>
</organism>
<proteinExistence type="predicted"/>